<dbReference type="SUPFAM" id="SSF55811">
    <property type="entry name" value="Nudix"/>
    <property type="match status" value="1"/>
</dbReference>
<evidence type="ECO:0000313" key="2">
    <source>
        <dbReference type="EMBL" id="NDY93481.1"/>
    </source>
</evidence>
<dbReference type="PANTHER" id="PTHR43736:SF1">
    <property type="entry name" value="DIHYDRONEOPTERIN TRIPHOSPHATE DIPHOSPHATASE"/>
    <property type="match status" value="1"/>
</dbReference>
<dbReference type="InterPro" id="IPR015797">
    <property type="entry name" value="NUDIX_hydrolase-like_dom_sf"/>
</dbReference>
<dbReference type="Gene3D" id="3.40.50.620">
    <property type="entry name" value="HUPs"/>
    <property type="match status" value="1"/>
</dbReference>
<gene>
    <name evidence="2" type="ORF">G3A44_20010</name>
</gene>
<dbReference type="EMBL" id="JAAGOH010000037">
    <property type="protein sequence ID" value="NDY93481.1"/>
    <property type="molecule type" value="Genomic_DNA"/>
</dbReference>
<dbReference type="GO" id="GO:0003824">
    <property type="term" value="F:catalytic activity"/>
    <property type="evidence" value="ECO:0007669"/>
    <property type="project" value="UniProtKB-ARBA"/>
</dbReference>
<organism evidence="2 3">
    <name type="scientific">Ideonella livida</name>
    <dbReference type="NCBI Taxonomy" id="2707176"/>
    <lineage>
        <taxon>Bacteria</taxon>
        <taxon>Pseudomonadati</taxon>
        <taxon>Pseudomonadota</taxon>
        <taxon>Betaproteobacteria</taxon>
        <taxon>Burkholderiales</taxon>
        <taxon>Sphaerotilaceae</taxon>
        <taxon>Ideonella</taxon>
    </lineage>
</organism>
<sequence>MTDPIDSPVGNTVNKPVAPGAAPAALRLLLPVTLQPLLPGHLQQWRQALARARQVVLLLTGQGLARSQRAPFTPQEQRAQLDAALAGAFSPQERARLQVLSLREDGDPLRWARRLQAAVQALDGPGDGAALPVRRLGGGAHARWRALDALTGWAVEEDPDAPALAAQARALRQAWWTGAAGPDARHCGQDPTLLPAVRQLLAQPAVAQAWDDLADEGRVLAGYRQAWACAPYPPVFVTVDAVVQCAGHVLMIRRGQQPGRGLWALPGGFLEQEDTVLDSALRELVEETHLDLSPAQARAALRGQQVFDDPQRSQRGRTVTHGFYFDLGLRPLPPIEAGDDAAGAHWLPLAALPALEGQCLDDHFLILDHFLGLLPPA</sequence>
<dbReference type="InterPro" id="IPR014729">
    <property type="entry name" value="Rossmann-like_a/b/a_fold"/>
</dbReference>
<feature type="domain" description="Nudix hydrolase" evidence="1">
    <location>
        <begin position="222"/>
        <end position="374"/>
    </location>
</feature>
<evidence type="ECO:0000259" key="1">
    <source>
        <dbReference type="PROSITE" id="PS51462"/>
    </source>
</evidence>
<dbReference type="Pfam" id="PF00293">
    <property type="entry name" value="NUDIX"/>
    <property type="match status" value="1"/>
</dbReference>
<dbReference type="PROSITE" id="PS51462">
    <property type="entry name" value="NUDIX"/>
    <property type="match status" value="1"/>
</dbReference>
<protein>
    <submittedName>
        <fullName evidence="2">NUDIX domain-containing protein</fullName>
    </submittedName>
</protein>
<dbReference type="AlphaFoldDB" id="A0A7C9TLM4"/>
<dbReference type="Gene3D" id="3.90.79.10">
    <property type="entry name" value="Nucleoside Triphosphate Pyrophosphohydrolase"/>
    <property type="match status" value="1"/>
</dbReference>
<proteinExistence type="predicted"/>
<reference evidence="2 3" key="1">
    <citation type="submission" date="2020-02" db="EMBL/GenBank/DDBJ databases">
        <title>Ideonella bacterium strain TBM-1.</title>
        <authorList>
            <person name="Chen W.-M."/>
        </authorList>
    </citation>
    <scope>NUCLEOTIDE SEQUENCE [LARGE SCALE GENOMIC DNA]</scope>
    <source>
        <strain evidence="2 3">TBM-1</strain>
    </source>
</reference>
<comment type="caution">
    <text evidence="2">The sequence shown here is derived from an EMBL/GenBank/DDBJ whole genome shotgun (WGS) entry which is preliminary data.</text>
</comment>
<dbReference type="CDD" id="cd18873">
    <property type="entry name" value="NUDIX_NadM_like"/>
    <property type="match status" value="1"/>
</dbReference>
<dbReference type="PANTHER" id="PTHR43736">
    <property type="entry name" value="ADP-RIBOSE PYROPHOSPHATASE"/>
    <property type="match status" value="1"/>
</dbReference>
<dbReference type="InterPro" id="IPR000086">
    <property type="entry name" value="NUDIX_hydrolase_dom"/>
</dbReference>
<dbReference type="Proteomes" id="UP000484255">
    <property type="component" value="Unassembled WGS sequence"/>
</dbReference>
<accession>A0A7C9TLM4</accession>
<keyword evidence="3" id="KW-1185">Reference proteome</keyword>
<name>A0A7C9TLM4_9BURK</name>
<dbReference type="RefSeq" id="WP_163459519.1">
    <property type="nucleotide sequence ID" value="NZ_JAAGOH010000037.1"/>
</dbReference>
<evidence type="ECO:0000313" key="3">
    <source>
        <dbReference type="Proteomes" id="UP000484255"/>
    </source>
</evidence>